<dbReference type="PROSITE" id="PS50206">
    <property type="entry name" value="RHODANESE_3"/>
    <property type="match status" value="2"/>
</dbReference>
<feature type="domain" description="Rhodanese" evidence="3">
    <location>
        <begin position="93"/>
        <end position="182"/>
    </location>
</feature>
<feature type="domain" description="Rhodanese" evidence="3">
    <location>
        <begin position="237"/>
        <end position="315"/>
    </location>
</feature>
<evidence type="ECO:0000313" key="4">
    <source>
        <dbReference type="EMBL" id="OEF96752.1"/>
    </source>
</evidence>
<evidence type="ECO:0000256" key="1">
    <source>
        <dbReference type="SAM" id="MobiDB-lite"/>
    </source>
</evidence>
<proteinExistence type="predicted"/>
<dbReference type="AlphaFoldDB" id="A0A1E5G1P7"/>
<protein>
    <recommendedName>
        <fullName evidence="3">Rhodanese domain-containing protein</fullName>
    </recommendedName>
</protein>
<reference evidence="4 5" key="1">
    <citation type="submission" date="2016-09" db="EMBL/GenBank/DDBJ databases">
        <title>Draft genome sequence for the type strain of Desulfuribacillus alkaliarsenatis AHT28, an obligately anaerobic, sulfidogenic bacterium isolated from Russian soda lake sediments.</title>
        <authorList>
            <person name="Abin C.A."/>
            <person name="Hollibaugh J.T."/>
        </authorList>
    </citation>
    <scope>NUCLEOTIDE SEQUENCE [LARGE SCALE GENOMIC DNA]</scope>
    <source>
        <strain evidence="4 5">AHT28</strain>
    </source>
</reference>
<dbReference type="PANTHER" id="PTHR43031:SF1">
    <property type="entry name" value="PYRIDINE NUCLEOTIDE-DISULPHIDE OXIDOREDUCTASE"/>
    <property type="match status" value="1"/>
</dbReference>
<dbReference type="PROSITE" id="PS51257">
    <property type="entry name" value="PROKAR_LIPOPROTEIN"/>
    <property type="match status" value="1"/>
</dbReference>
<feature type="region of interest" description="Disordered" evidence="1">
    <location>
        <begin position="31"/>
        <end position="54"/>
    </location>
</feature>
<dbReference type="RefSeq" id="WP_069643335.1">
    <property type="nucleotide sequence ID" value="NZ_MIJE01000030.1"/>
</dbReference>
<accession>A0A1E5G1P7</accession>
<dbReference type="InterPro" id="IPR050229">
    <property type="entry name" value="GlpE_sulfurtransferase"/>
</dbReference>
<name>A0A1E5G1P7_9FIRM</name>
<dbReference type="SMART" id="SM00450">
    <property type="entry name" value="RHOD"/>
    <property type="match status" value="2"/>
</dbReference>
<keyword evidence="5" id="KW-1185">Reference proteome</keyword>
<dbReference type="InterPro" id="IPR036873">
    <property type="entry name" value="Rhodanese-like_dom_sf"/>
</dbReference>
<dbReference type="EMBL" id="MIJE01000030">
    <property type="protein sequence ID" value="OEF96752.1"/>
    <property type="molecule type" value="Genomic_DNA"/>
</dbReference>
<feature type="compositionally biased region" description="Pro residues" evidence="1">
    <location>
        <begin position="35"/>
        <end position="54"/>
    </location>
</feature>
<dbReference type="Pfam" id="PF00581">
    <property type="entry name" value="Rhodanese"/>
    <property type="match status" value="2"/>
</dbReference>
<dbReference type="CDD" id="cd00158">
    <property type="entry name" value="RHOD"/>
    <property type="match status" value="2"/>
</dbReference>
<feature type="chain" id="PRO_5038596892" description="Rhodanese domain-containing protein" evidence="2">
    <location>
        <begin position="25"/>
        <end position="334"/>
    </location>
</feature>
<evidence type="ECO:0000256" key="2">
    <source>
        <dbReference type="SAM" id="SignalP"/>
    </source>
</evidence>
<dbReference type="STRING" id="766136.BHF68_06680"/>
<evidence type="ECO:0000313" key="5">
    <source>
        <dbReference type="Proteomes" id="UP000094296"/>
    </source>
</evidence>
<dbReference type="SUPFAM" id="SSF52821">
    <property type="entry name" value="Rhodanese/Cell cycle control phosphatase"/>
    <property type="match status" value="2"/>
</dbReference>
<organism evidence="4 5">
    <name type="scientific">Desulfuribacillus alkaliarsenatis</name>
    <dbReference type="NCBI Taxonomy" id="766136"/>
    <lineage>
        <taxon>Bacteria</taxon>
        <taxon>Bacillati</taxon>
        <taxon>Bacillota</taxon>
        <taxon>Desulfuribacillia</taxon>
        <taxon>Desulfuribacillales</taxon>
        <taxon>Desulfuribacillaceae</taxon>
        <taxon>Desulfuribacillus</taxon>
    </lineage>
</organism>
<keyword evidence="2" id="KW-0732">Signal</keyword>
<gene>
    <name evidence="4" type="ORF">BHF68_06680</name>
</gene>
<dbReference type="PANTHER" id="PTHR43031">
    <property type="entry name" value="FAD-DEPENDENT OXIDOREDUCTASE"/>
    <property type="match status" value="1"/>
</dbReference>
<sequence>MFKNKSFKAMLLALALVLSVTLVACGGGDTSTTPDPAPAPAPAPEAPAAPEPAPEPKLTIAEVALDRAMDFAAARDAGESFMKAPAAAWEDIQNGDIFVLDVRAPGDFAEAHIPGSYNVNFVGGELAGLLDRIPSDKPVYVLCYSGQTANQINGALNLAGFNSYAITGGSGNWTRAELPLEGTGDNPLADAPVVSSPASEADELAWEAAEEFIGSIVTPETRNLIAPVALYEALEANANDFYVVDIRGPKADNYDQGHIEGSYFYSWGDIANNMGQFPTDKKIVVACWSGNNAGQTVALLRMNGYDAVSLLYGINQGWMSPERTNGQELPVVTP</sequence>
<dbReference type="InterPro" id="IPR001763">
    <property type="entry name" value="Rhodanese-like_dom"/>
</dbReference>
<evidence type="ECO:0000259" key="3">
    <source>
        <dbReference type="PROSITE" id="PS50206"/>
    </source>
</evidence>
<dbReference type="OrthoDB" id="9800872at2"/>
<dbReference type="Gene3D" id="3.40.250.10">
    <property type="entry name" value="Rhodanese-like domain"/>
    <property type="match status" value="2"/>
</dbReference>
<dbReference type="Proteomes" id="UP000094296">
    <property type="component" value="Unassembled WGS sequence"/>
</dbReference>
<comment type="caution">
    <text evidence="4">The sequence shown here is derived from an EMBL/GenBank/DDBJ whole genome shotgun (WGS) entry which is preliminary data.</text>
</comment>
<feature type="signal peptide" evidence="2">
    <location>
        <begin position="1"/>
        <end position="24"/>
    </location>
</feature>